<comment type="caution">
    <text evidence="3">The sequence shown here is derived from an EMBL/GenBank/DDBJ whole genome shotgun (WGS) entry which is preliminary data.</text>
</comment>
<gene>
    <name evidence="3" type="ORF">SNR37_003004</name>
</gene>
<name>A0ABU7G3J8_9ALTE</name>
<evidence type="ECO:0000259" key="2">
    <source>
        <dbReference type="Pfam" id="PF16537"/>
    </source>
</evidence>
<feature type="domain" description="Type II secretion system protein GspB C-terminal" evidence="2">
    <location>
        <begin position="207"/>
        <end position="266"/>
    </location>
</feature>
<evidence type="ECO:0000256" key="1">
    <source>
        <dbReference type="SAM" id="MobiDB-lite"/>
    </source>
</evidence>
<dbReference type="RefSeq" id="WP_329774849.1">
    <property type="nucleotide sequence ID" value="NZ_JAYDYW010000005.1"/>
</dbReference>
<reference evidence="3 4" key="2">
    <citation type="submission" date="2023-12" db="EMBL/GenBank/DDBJ databases">
        <authorList>
            <consortium name="Cladostephus spongiosus"/>
            <person name="Lorente B."/>
            <person name="Cabral C."/>
            <person name="Frias J."/>
            <person name="Faria J."/>
            <person name="Toubarro D."/>
        </authorList>
    </citation>
    <scope>NUCLEOTIDE SEQUENCE [LARGE SCALE GENOMIC DNA]</scope>
    <source>
        <strain evidence="3 4">ZMCS4</strain>
    </source>
</reference>
<sequence>MSSILDAQRRNQPSEAVALVAPASVNPVLTAVLSSVLTLSLGAGGFWLWQQSNQETAPPKVVAAVKPVAAEIETKPIMRVSRVGEPELEIELLALPQLEGLEKVDLLALRQRQFETLLNAPIPQYQAAEAVTQPSPSNNAVVASRTQPVQPSASAKPSSAEEKGLEQRFAAAVQATNTLSWDQELDPSNYDDAPMVGALDPEVQKLVPAITFNSHVFSSDPNRRYVTLNDKELIEGDFVTKNIELVAIRLDDIVLRVAGNLCRLNALSDWG</sequence>
<evidence type="ECO:0000313" key="4">
    <source>
        <dbReference type="Proteomes" id="UP001310248"/>
    </source>
</evidence>
<proteinExistence type="predicted"/>
<dbReference type="Pfam" id="PF16537">
    <property type="entry name" value="T2SSB"/>
    <property type="match status" value="1"/>
</dbReference>
<reference evidence="4" key="1">
    <citation type="submission" date="2023-07" db="EMBL/GenBank/DDBJ databases">
        <title>Draft genome sequence of Agarivorans aestuarii strain ZMCS4, a CAZymes producing bacteria isolated from the marine brown algae Clodostephus spongiosus.</title>
        <authorList>
            <person name="Lorente B."/>
            <person name="Cabral C."/>
            <person name="Frias J."/>
            <person name="Faria J."/>
            <person name="Toubarro D."/>
        </authorList>
    </citation>
    <scope>NUCLEOTIDE SEQUENCE [LARGE SCALE GENOMIC DNA]</scope>
    <source>
        <strain evidence="4">ZMCS4</strain>
    </source>
</reference>
<dbReference type="EMBL" id="JAYDYW010000005">
    <property type="protein sequence ID" value="MEE1673579.1"/>
    <property type="molecule type" value="Genomic_DNA"/>
</dbReference>
<organism evidence="3 4">
    <name type="scientific">Agarivorans aestuarii</name>
    <dbReference type="NCBI Taxonomy" id="1563703"/>
    <lineage>
        <taxon>Bacteria</taxon>
        <taxon>Pseudomonadati</taxon>
        <taxon>Pseudomonadota</taxon>
        <taxon>Gammaproteobacteria</taxon>
        <taxon>Alteromonadales</taxon>
        <taxon>Alteromonadaceae</taxon>
        <taxon>Agarivorans</taxon>
    </lineage>
</organism>
<feature type="compositionally biased region" description="Polar residues" evidence="1">
    <location>
        <begin position="132"/>
        <end position="150"/>
    </location>
</feature>
<protein>
    <submittedName>
        <fullName evidence="3">General secretion pathway protein GspB</fullName>
    </submittedName>
</protein>
<accession>A0ABU7G3J8</accession>
<feature type="region of interest" description="Disordered" evidence="1">
    <location>
        <begin position="131"/>
        <end position="165"/>
    </location>
</feature>
<evidence type="ECO:0000313" key="3">
    <source>
        <dbReference type="EMBL" id="MEE1673579.1"/>
    </source>
</evidence>
<dbReference type="Proteomes" id="UP001310248">
    <property type="component" value="Unassembled WGS sequence"/>
</dbReference>
<keyword evidence="4" id="KW-1185">Reference proteome</keyword>
<dbReference type="InterPro" id="IPR032389">
    <property type="entry name" value="GspB_C"/>
</dbReference>